<dbReference type="EMBL" id="LSSM01000665">
    <property type="protein sequence ID" value="OMJ28252.1"/>
    <property type="molecule type" value="Genomic_DNA"/>
</dbReference>
<proteinExistence type="predicted"/>
<sequence>MYASESSKSTSLEGHLSSSVSSPCKNRIISWKSMASSWLLNLRSSATQQYKWKVSNPSVSLKYVSQMRTILSNGNSLVSKQLNHRNENCINSIFSFLK</sequence>
<reference evidence="3" key="1">
    <citation type="submission" date="2017-01" db="EMBL/GenBank/DDBJ databases">
        <authorList>
            <person name="Wang Y."/>
            <person name="White M."/>
            <person name="Kvist S."/>
            <person name="Moncalvo J.-M."/>
        </authorList>
    </citation>
    <scope>NUCLEOTIDE SEQUENCE [LARGE SCALE GENOMIC DNA]</scope>
    <source>
        <strain evidence="3">ID-206-W2</strain>
    </source>
</reference>
<name>A0A1R1YMV8_9FUNG</name>
<evidence type="ECO:0000313" key="3">
    <source>
        <dbReference type="Proteomes" id="UP000187429"/>
    </source>
</evidence>
<comment type="caution">
    <text evidence="2">The sequence shown here is derived from an EMBL/GenBank/DDBJ whole genome shotgun (WGS) entry which is preliminary data.</text>
</comment>
<feature type="compositionally biased region" description="Low complexity" evidence="1">
    <location>
        <begin position="1"/>
        <end position="22"/>
    </location>
</feature>
<organism evidence="2 3">
    <name type="scientific">Smittium culicis</name>
    <dbReference type="NCBI Taxonomy" id="133412"/>
    <lineage>
        <taxon>Eukaryota</taxon>
        <taxon>Fungi</taxon>
        <taxon>Fungi incertae sedis</taxon>
        <taxon>Zoopagomycota</taxon>
        <taxon>Kickxellomycotina</taxon>
        <taxon>Harpellomycetes</taxon>
        <taxon>Harpellales</taxon>
        <taxon>Legeriomycetaceae</taxon>
        <taxon>Smittium</taxon>
    </lineage>
</organism>
<protein>
    <submittedName>
        <fullName evidence="2">Uncharacterized protein</fullName>
    </submittedName>
</protein>
<dbReference type="AlphaFoldDB" id="A0A1R1YMV8"/>
<accession>A0A1R1YMV8</accession>
<dbReference type="Proteomes" id="UP000187429">
    <property type="component" value="Unassembled WGS sequence"/>
</dbReference>
<feature type="region of interest" description="Disordered" evidence="1">
    <location>
        <begin position="1"/>
        <end position="23"/>
    </location>
</feature>
<evidence type="ECO:0000256" key="1">
    <source>
        <dbReference type="SAM" id="MobiDB-lite"/>
    </source>
</evidence>
<evidence type="ECO:0000313" key="2">
    <source>
        <dbReference type="EMBL" id="OMJ28252.1"/>
    </source>
</evidence>
<gene>
    <name evidence="2" type="ORF">AYI69_g2273</name>
</gene>
<keyword evidence="3" id="KW-1185">Reference proteome</keyword>